<sequence>MNETLTNTDIEDIVIKAVQKALQAAQHHFMDSGWLSLKDGAKYAGVSYNTFIKFREMGLQVCEIEGIKRVSCKEIDRFLQDHSF</sequence>
<dbReference type="Proteomes" id="UP000270468">
    <property type="component" value="Unassembled WGS sequence"/>
</dbReference>
<evidence type="ECO:0000313" key="1">
    <source>
        <dbReference type="EMBL" id="VDC25987.1"/>
    </source>
</evidence>
<proteinExistence type="predicted"/>
<dbReference type="OrthoDB" id="2737532at2"/>
<dbReference type="AlphaFoldDB" id="A0A3P5XBZ3"/>
<dbReference type="EMBL" id="UXAV01000036">
    <property type="protein sequence ID" value="VDC25987.1"/>
    <property type="molecule type" value="Genomic_DNA"/>
</dbReference>
<dbReference type="RefSeq" id="WP_124069784.1">
    <property type="nucleotide sequence ID" value="NZ_CBCRXF010000006.1"/>
</dbReference>
<gene>
    <name evidence="1" type="ORF">FILTAD_01404</name>
</gene>
<evidence type="ECO:0000313" key="2">
    <source>
        <dbReference type="Proteomes" id="UP000270468"/>
    </source>
</evidence>
<accession>A0A3P5XBZ3</accession>
<organism evidence="1 2">
    <name type="scientific">Filibacter tadaridae</name>
    <dbReference type="NCBI Taxonomy" id="2483811"/>
    <lineage>
        <taxon>Bacteria</taxon>
        <taxon>Bacillati</taxon>
        <taxon>Bacillota</taxon>
        <taxon>Bacilli</taxon>
        <taxon>Bacillales</taxon>
        <taxon>Caryophanaceae</taxon>
        <taxon>Filibacter</taxon>
    </lineage>
</organism>
<protein>
    <recommendedName>
        <fullName evidence="3">Helix-turn-helix domain protein</fullName>
    </recommendedName>
</protein>
<keyword evidence="2" id="KW-1185">Reference proteome</keyword>
<reference evidence="1 2" key="1">
    <citation type="submission" date="2018-11" db="EMBL/GenBank/DDBJ databases">
        <authorList>
            <person name="Criscuolo A."/>
        </authorList>
    </citation>
    <scope>NUCLEOTIDE SEQUENCE [LARGE SCALE GENOMIC DNA]</scope>
    <source>
        <strain evidence="1">ATB-66</strain>
    </source>
</reference>
<evidence type="ECO:0008006" key="3">
    <source>
        <dbReference type="Google" id="ProtNLM"/>
    </source>
</evidence>
<name>A0A3P5XBZ3_9BACL</name>